<evidence type="ECO:0000313" key="4">
    <source>
        <dbReference type="Proteomes" id="UP001302126"/>
    </source>
</evidence>
<feature type="compositionally biased region" description="Polar residues" evidence="1">
    <location>
        <begin position="302"/>
        <end position="316"/>
    </location>
</feature>
<dbReference type="SUPFAM" id="SSF56300">
    <property type="entry name" value="Metallo-dependent phosphatases"/>
    <property type="match status" value="1"/>
</dbReference>
<dbReference type="Pfam" id="PF00149">
    <property type="entry name" value="Metallophos"/>
    <property type="match status" value="1"/>
</dbReference>
<gene>
    <name evidence="3" type="ORF">QBC35DRAFT_166861</name>
</gene>
<dbReference type="Gene3D" id="3.60.21.10">
    <property type="match status" value="1"/>
</dbReference>
<dbReference type="CDD" id="cd07379">
    <property type="entry name" value="MPP_239FB"/>
    <property type="match status" value="1"/>
</dbReference>
<name>A0AAN6WX27_9PEZI</name>
<evidence type="ECO:0000259" key="2">
    <source>
        <dbReference type="Pfam" id="PF00149"/>
    </source>
</evidence>
<dbReference type="Proteomes" id="UP001302126">
    <property type="component" value="Unassembled WGS sequence"/>
</dbReference>
<feature type="domain" description="Calcineurin-like phosphoesterase" evidence="2">
    <location>
        <begin position="15"/>
        <end position="222"/>
    </location>
</feature>
<dbReference type="PANTHER" id="PTHR12905">
    <property type="entry name" value="METALLOPHOSPHOESTERASE"/>
    <property type="match status" value="1"/>
</dbReference>
<organism evidence="3 4">
    <name type="scientific">Podospora australis</name>
    <dbReference type="NCBI Taxonomy" id="1536484"/>
    <lineage>
        <taxon>Eukaryota</taxon>
        <taxon>Fungi</taxon>
        <taxon>Dikarya</taxon>
        <taxon>Ascomycota</taxon>
        <taxon>Pezizomycotina</taxon>
        <taxon>Sordariomycetes</taxon>
        <taxon>Sordariomycetidae</taxon>
        <taxon>Sordariales</taxon>
        <taxon>Podosporaceae</taxon>
        <taxon>Podospora</taxon>
    </lineage>
</organism>
<evidence type="ECO:0000313" key="3">
    <source>
        <dbReference type="EMBL" id="KAK4189106.1"/>
    </source>
</evidence>
<evidence type="ECO:0000256" key="1">
    <source>
        <dbReference type="SAM" id="MobiDB-lite"/>
    </source>
</evidence>
<dbReference type="InterPro" id="IPR004843">
    <property type="entry name" value="Calcineurin-like_PHP"/>
</dbReference>
<feature type="region of interest" description="Disordered" evidence="1">
    <location>
        <begin position="274"/>
        <end position="332"/>
    </location>
</feature>
<accession>A0AAN6WX27</accession>
<dbReference type="PANTHER" id="PTHR12905:SF16">
    <property type="entry name" value="SER_THR PROTEIN PHOSPHATASE FAMILY PROTEIN (AFU_ORTHOLOGUE AFUA_1G06000)"/>
    <property type="match status" value="1"/>
</dbReference>
<proteinExistence type="predicted"/>
<comment type="caution">
    <text evidence="3">The sequence shown here is derived from an EMBL/GenBank/DDBJ whole genome shotgun (WGS) entry which is preliminary data.</text>
</comment>
<reference evidence="3" key="1">
    <citation type="journal article" date="2023" name="Mol. Phylogenet. Evol.">
        <title>Genome-scale phylogeny and comparative genomics of the fungal order Sordariales.</title>
        <authorList>
            <person name="Hensen N."/>
            <person name="Bonometti L."/>
            <person name="Westerberg I."/>
            <person name="Brannstrom I.O."/>
            <person name="Guillou S."/>
            <person name="Cros-Aarteil S."/>
            <person name="Calhoun S."/>
            <person name="Haridas S."/>
            <person name="Kuo A."/>
            <person name="Mondo S."/>
            <person name="Pangilinan J."/>
            <person name="Riley R."/>
            <person name="LaButti K."/>
            <person name="Andreopoulos B."/>
            <person name="Lipzen A."/>
            <person name="Chen C."/>
            <person name="Yan M."/>
            <person name="Daum C."/>
            <person name="Ng V."/>
            <person name="Clum A."/>
            <person name="Steindorff A."/>
            <person name="Ohm R.A."/>
            <person name="Martin F."/>
            <person name="Silar P."/>
            <person name="Natvig D.O."/>
            <person name="Lalanne C."/>
            <person name="Gautier V."/>
            <person name="Ament-Velasquez S.L."/>
            <person name="Kruys A."/>
            <person name="Hutchinson M.I."/>
            <person name="Powell A.J."/>
            <person name="Barry K."/>
            <person name="Miller A.N."/>
            <person name="Grigoriev I.V."/>
            <person name="Debuchy R."/>
            <person name="Gladieux P."/>
            <person name="Hiltunen Thoren M."/>
            <person name="Johannesson H."/>
        </authorList>
    </citation>
    <scope>NUCLEOTIDE SEQUENCE</scope>
    <source>
        <strain evidence="3">PSN309</strain>
    </source>
</reference>
<feature type="compositionally biased region" description="Basic and acidic residues" evidence="1">
    <location>
        <begin position="274"/>
        <end position="293"/>
    </location>
</feature>
<dbReference type="InterPro" id="IPR051693">
    <property type="entry name" value="UPF0046_metallophosphoest"/>
</dbReference>
<dbReference type="AlphaFoldDB" id="A0AAN6WX27"/>
<dbReference type="GO" id="GO:0016787">
    <property type="term" value="F:hydrolase activity"/>
    <property type="evidence" value="ECO:0007669"/>
    <property type="project" value="InterPro"/>
</dbReference>
<dbReference type="EMBL" id="MU864379">
    <property type="protein sequence ID" value="KAK4189106.1"/>
    <property type="molecule type" value="Genomic_DNA"/>
</dbReference>
<dbReference type="InterPro" id="IPR029052">
    <property type="entry name" value="Metallo-depent_PP-like"/>
</dbReference>
<protein>
    <submittedName>
        <fullName evidence="3">Metallo-dependent phosphatase-like protein</fullName>
    </submittedName>
</protein>
<keyword evidence="4" id="KW-1185">Reference proteome</keyword>
<reference evidence="3" key="2">
    <citation type="submission" date="2023-05" db="EMBL/GenBank/DDBJ databases">
        <authorList>
            <consortium name="Lawrence Berkeley National Laboratory"/>
            <person name="Steindorff A."/>
            <person name="Hensen N."/>
            <person name="Bonometti L."/>
            <person name="Westerberg I."/>
            <person name="Brannstrom I.O."/>
            <person name="Guillou S."/>
            <person name="Cros-Aarteil S."/>
            <person name="Calhoun S."/>
            <person name="Haridas S."/>
            <person name="Kuo A."/>
            <person name="Mondo S."/>
            <person name="Pangilinan J."/>
            <person name="Riley R."/>
            <person name="Labutti K."/>
            <person name="Andreopoulos B."/>
            <person name="Lipzen A."/>
            <person name="Chen C."/>
            <person name="Yanf M."/>
            <person name="Daum C."/>
            <person name="Ng V."/>
            <person name="Clum A."/>
            <person name="Ohm R."/>
            <person name="Martin F."/>
            <person name="Silar P."/>
            <person name="Natvig D."/>
            <person name="Lalanne C."/>
            <person name="Gautier V."/>
            <person name="Ament-Velasquez S.L."/>
            <person name="Kruys A."/>
            <person name="Hutchinson M.I."/>
            <person name="Powell A.J."/>
            <person name="Barry K."/>
            <person name="Miller A.N."/>
            <person name="Grigoriev I.V."/>
            <person name="Debuchy R."/>
            <person name="Gladieux P."/>
            <person name="Thoren M.H."/>
            <person name="Johannesson H."/>
        </authorList>
    </citation>
    <scope>NUCLEOTIDE SEQUENCE</scope>
    <source>
        <strain evidence="3">PSN309</strain>
    </source>
</reference>
<sequence>MASTSTKSPNARRTRIVCISDTHNSTVKLPKGDVLIHAGDLTNQGSYSELFRTIQWLEKADFEAKIVIAGNHDITLDAGFYEQHQDGFHNQKSEDAAKCLSLLTSSPTITYLCHSSATVRLTDPKGPGTEFTVFGSPYSPRVGLWAFSYDREETLDPSKPNPVTSSGPRTTDLWAAIPHNTDILVTHTPPHGHCDNSLGCHELQRMLSEIRPRLHVCGHVHHGRGAKRIRWGAKETEDGYVEAGVETWEDPYPDPKSLKISLVDLTARGGKRALDFQDPTLREDKSHHADRAGSPDLMPRISSRSAPQTAVDQGTPQLPERAEPNTRLGPSRTPVLSQLAAEETATLGHRPQGQGRRETCVVNCAIAATSWPHSGGKRFHKPIVVDLDLPVAGT</sequence>